<evidence type="ECO:0000313" key="2">
    <source>
        <dbReference type="Proteomes" id="UP000295021"/>
    </source>
</evidence>
<dbReference type="Proteomes" id="UP000295021">
    <property type="component" value="Unassembled WGS sequence"/>
</dbReference>
<sequence length="34" mass="3774">MIEAIGILARGNEGLIEVNYNEFFCSMTYGMMGV</sequence>
<reference evidence="1 2" key="1">
    <citation type="submission" date="2019-03" db="EMBL/GenBank/DDBJ databases">
        <title>Genomic Encyclopedia of Type Strains, Phase IV (KMG-V): Genome sequencing to study the core and pangenomes of soil and plant-associated prokaryotes.</title>
        <authorList>
            <person name="Whitman W."/>
        </authorList>
    </citation>
    <scope>NUCLEOTIDE SEQUENCE [LARGE SCALE GENOMIC DNA]</scope>
    <source>
        <strain evidence="1 2">FB403</strain>
    </source>
</reference>
<evidence type="ECO:0000313" key="1">
    <source>
        <dbReference type="EMBL" id="TCU18567.1"/>
    </source>
</evidence>
<accession>A0AAX2QFP2</accession>
<organism evidence="1 2">
    <name type="scientific">Rhizobium laguerreae</name>
    <dbReference type="NCBI Taxonomy" id="1076926"/>
    <lineage>
        <taxon>Bacteria</taxon>
        <taxon>Pseudomonadati</taxon>
        <taxon>Pseudomonadota</taxon>
        <taxon>Alphaproteobacteria</taxon>
        <taxon>Hyphomicrobiales</taxon>
        <taxon>Rhizobiaceae</taxon>
        <taxon>Rhizobium/Agrobacterium group</taxon>
        <taxon>Rhizobium</taxon>
    </lineage>
</organism>
<protein>
    <submittedName>
        <fullName evidence="1">Uncharacterized protein</fullName>
    </submittedName>
</protein>
<comment type="caution">
    <text evidence="1">The sequence shown here is derived from an EMBL/GenBank/DDBJ whole genome shotgun (WGS) entry which is preliminary data.</text>
</comment>
<gene>
    <name evidence="1" type="ORF">EV131_11474</name>
</gene>
<proteinExistence type="predicted"/>
<dbReference type="EMBL" id="SMBI01000014">
    <property type="protein sequence ID" value="TCU18567.1"/>
    <property type="molecule type" value="Genomic_DNA"/>
</dbReference>
<name>A0AAX2QFP2_9HYPH</name>
<dbReference type="AlphaFoldDB" id="A0AAX2QFP2"/>